<gene>
    <name evidence="7" type="primary">yjjN_1</name>
    <name evidence="7" type="ORF">MFFC18_11540</name>
</gene>
<feature type="domain" description="Alcohol dehydrogenase-like C-terminal" evidence="5">
    <location>
        <begin position="171"/>
        <end position="300"/>
    </location>
</feature>
<evidence type="ECO:0000259" key="5">
    <source>
        <dbReference type="Pfam" id="PF00107"/>
    </source>
</evidence>
<dbReference type="Proteomes" id="UP000322214">
    <property type="component" value="Chromosome"/>
</dbReference>
<evidence type="ECO:0000256" key="3">
    <source>
        <dbReference type="ARBA" id="ARBA00023002"/>
    </source>
</evidence>
<evidence type="ECO:0000256" key="4">
    <source>
        <dbReference type="RuleBase" id="RU361277"/>
    </source>
</evidence>
<evidence type="ECO:0000256" key="1">
    <source>
        <dbReference type="ARBA" id="ARBA00022723"/>
    </source>
</evidence>
<keyword evidence="8" id="KW-1185">Reference proteome</keyword>
<dbReference type="EC" id="1.1.1.-" evidence="7"/>
<keyword evidence="2 4" id="KW-0862">Zinc</keyword>
<dbReference type="InterPro" id="IPR036291">
    <property type="entry name" value="NAD(P)-bd_dom_sf"/>
</dbReference>
<dbReference type="OrthoDB" id="239596at2"/>
<organism evidence="7 8">
    <name type="scientific">Mariniblastus fucicola</name>
    <dbReference type="NCBI Taxonomy" id="980251"/>
    <lineage>
        <taxon>Bacteria</taxon>
        <taxon>Pseudomonadati</taxon>
        <taxon>Planctomycetota</taxon>
        <taxon>Planctomycetia</taxon>
        <taxon>Pirellulales</taxon>
        <taxon>Pirellulaceae</taxon>
        <taxon>Mariniblastus</taxon>
    </lineage>
</organism>
<evidence type="ECO:0000259" key="6">
    <source>
        <dbReference type="Pfam" id="PF08240"/>
    </source>
</evidence>
<dbReference type="CDD" id="cd08261">
    <property type="entry name" value="Zn_ADH7"/>
    <property type="match status" value="1"/>
</dbReference>
<dbReference type="KEGG" id="mff:MFFC18_11540"/>
<dbReference type="Pfam" id="PF00107">
    <property type="entry name" value="ADH_zinc_N"/>
    <property type="match status" value="1"/>
</dbReference>
<dbReference type="SUPFAM" id="SSF51735">
    <property type="entry name" value="NAD(P)-binding Rossmann-fold domains"/>
    <property type="match status" value="1"/>
</dbReference>
<dbReference type="EMBL" id="CP042912">
    <property type="protein sequence ID" value="QEG21299.1"/>
    <property type="molecule type" value="Genomic_DNA"/>
</dbReference>
<dbReference type="InterPro" id="IPR011032">
    <property type="entry name" value="GroES-like_sf"/>
</dbReference>
<dbReference type="SUPFAM" id="SSF50129">
    <property type="entry name" value="GroES-like"/>
    <property type="match status" value="1"/>
</dbReference>
<sequence length="342" mass="36899">MKAISFDAEKTISVIECDAPGSPGEGEVQVAIHRVGICGTDTSAWLGKFPFFQFPRIPGHELGGEVVELGAGVSNVAVGDRVSIEPYMNNPDSYSSRKGKPNCCNDMQVIGIHSNGGMCERINVPAEKLHVNNALAYDQLALVETLAIGCHAVNRANPKPDDTVLIIGAGPIGLTCVEFVRVRGCKIIMMDINEDRLKFCRDKMGIEHTVAVKPDGSHAAELESLTGGDFCEVVFDATGHPGSMASAVNFVAFGGTLVFVGVSNGEINIHHPTMHRREMTLMSSRNAMPEDFAEVMRLMESGQIVTDPWITHRSTMESLSGDFASFLDPEAQVLKAMVHITE</sequence>
<dbReference type="Pfam" id="PF08240">
    <property type="entry name" value="ADH_N"/>
    <property type="match status" value="1"/>
</dbReference>
<evidence type="ECO:0000313" key="7">
    <source>
        <dbReference type="EMBL" id="QEG21299.1"/>
    </source>
</evidence>
<dbReference type="GO" id="GO:0008270">
    <property type="term" value="F:zinc ion binding"/>
    <property type="evidence" value="ECO:0007669"/>
    <property type="project" value="InterPro"/>
</dbReference>
<keyword evidence="1 4" id="KW-0479">Metal-binding</keyword>
<dbReference type="Gene3D" id="3.40.50.720">
    <property type="entry name" value="NAD(P)-binding Rossmann-like Domain"/>
    <property type="match status" value="1"/>
</dbReference>
<dbReference type="AlphaFoldDB" id="A0A5B9P6Y1"/>
<dbReference type="RefSeq" id="WP_075081698.1">
    <property type="nucleotide sequence ID" value="NZ_CP042912.1"/>
</dbReference>
<comment type="similarity">
    <text evidence="4">Belongs to the zinc-containing alcohol dehydrogenase family.</text>
</comment>
<reference evidence="7 8" key="1">
    <citation type="submission" date="2019-08" db="EMBL/GenBank/DDBJ databases">
        <title>Deep-cultivation of Planctomycetes and their phenomic and genomic characterization uncovers novel biology.</title>
        <authorList>
            <person name="Wiegand S."/>
            <person name="Jogler M."/>
            <person name="Boedeker C."/>
            <person name="Pinto D."/>
            <person name="Vollmers J."/>
            <person name="Rivas-Marin E."/>
            <person name="Kohn T."/>
            <person name="Peeters S.H."/>
            <person name="Heuer A."/>
            <person name="Rast P."/>
            <person name="Oberbeckmann S."/>
            <person name="Bunk B."/>
            <person name="Jeske O."/>
            <person name="Meyerdierks A."/>
            <person name="Storesund J.E."/>
            <person name="Kallscheuer N."/>
            <person name="Luecker S."/>
            <person name="Lage O.M."/>
            <person name="Pohl T."/>
            <person name="Merkel B.J."/>
            <person name="Hornburger P."/>
            <person name="Mueller R.-W."/>
            <person name="Bruemmer F."/>
            <person name="Labrenz M."/>
            <person name="Spormann A.M."/>
            <person name="Op den Camp H."/>
            <person name="Overmann J."/>
            <person name="Amann R."/>
            <person name="Jetten M.S.M."/>
            <person name="Mascher T."/>
            <person name="Medema M.H."/>
            <person name="Devos D.P."/>
            <person name="Kaster A.-K."/>
            <person name="Ovreas L."/>
            <person name="Rohde M."/>
            <person name="Galperin M.Y."/>
            <person name="Jogler C."/>
        </authorList>
    </citation>
    <scope>NUCLEOTIDE SEQUENCE [LARGE SCALE GENOMIC DNA]</scope>
    <source>
        <strain evidence="7 8">FC18</strain>
    </source>
</reference>
<proteinExistence type="inferred from homology"/>
<evidence type="ECO:0000313" key="8">
    <source>
        <dbReference type="Proteomes" id="UP000322214"/>
    </source>
</evidence>
<accession>A0A5B9P6Y1</accession>
<dbReference type="GO" id="GO:0016491">
    <property type="term" value="F:oxidoreductase activity"/>
    <property type="evidence" value="ECO:0007669"/>
    <property type="project" value="UniProtKB-KW"/>
</dbReference>
<dbReference type="InterPro" id="IPR013149">
    <property type="entry name" value="ADH-like_C"/>
</dbReference>
<comment type="cofactor">
    <cofactor evidence="4">
        <name>Zn(2+)</name>
        <dbReference type="ChEBI" id="CHEBI:29105"/>
    </cofactor>
</comment>
<dbReference type="PANTHER" id="PTHR43401:SF3">
    <property type="entry name" value="L-GALACTONATE-5-DEHYDROGENASE"/>
    <property type="match status" value="1"/>
</dbReference>
<keyword evidence="3 7" id="KW-0560">Oxidoreductase</keyword>
<evidence type="ECO:0000256" key="2">
    <source>
        <dbReference type="ARBA" id="ARBA00022833"/>
    </source>
</evidence>
<protein>
    <submittedName>
        <fullName evidence="7">L-galactonate oxidoreductase</fullName>
        <ecNumber evidence="7">1.1.1.-</ecNumber>
    </submittedName>
</protein>
<dbReference type="PANTHER" id="PTHR43401">
    <property type="entry name" value="L-THREONINE 3-DEHYDROGENASE"/>
    <property type="match status" value="1"/>
</dbReference>
<dbReference type="InterPro" id="IPR013154">
    <property type="entry name" value="ADH-like_N"/>
</dbReference>
<dbReference type="PROSITE" id="PS00059">
    <property type="entry name" value="ADH_ZINC"/>
    <property type="match status" value="1"/>
</dbReference>
<dbReference type="Gene3D" id="3.90.180.10">
    <property type="entry name" value="Medium-chain alcohol dehydrogenases, catalytic domain"/>
    <property type="match status" value="1"/>
</dbReference>
<name>A0A5B9P6Y1_9BACT</name>
<dbReference type="InterPro" id="IPR050129">
    <property type="entry name" value="Zn_alcohol_dh"/>
</dbReference>
<feature type="domain" description="Alcohol dehydrogenase-like N-terminal" evidence="6">
    <location>
        <begin position="24"/>
        <end position="130"/>
    </location>
</feature>
<dbReference type="InterPro" id="IPR002328">
    <property type="entry name" value="ADH_Zn_CS"/>
</dbReference>